<keyword evidence="9" id="KW-0812">Transmembrane</keyword>
<accession>A0AAV2RZH2</accession>
<keyword evidence="6" id="KW-0687">Ribonucleoprotein</keyword>
<organism evidence="10 11">
    <name type="scientific">Meganyctiphanes norvegica</name>
    <name type="common">Northern krill</name>
    <name type="synonym">Thysanopoda norvegica</name>
    <dbReference type="NCBI Taxonomy" id="48144"/>
    <lineage>
        <taxon>Eukaryota</taxon>
        <taxon>Metazoa</taxon>
        <taxon>Ecdysozoa</taxon>
        <taxon>Arthropoda</taxon>
        <taxon>Crustacea</taxon>
        <taxon>Multicrustacea</taxon>
        <taxon>Malacostraca</taxon>
        <taxon>Eumalacostraca</taxon>
        <taxon>Eucarida</taxon>
        <taxon>Euphausiacea</taxon>
        <taxon>Euphausiidae</taxon>
        <taxon>Meganyctiphanes</taxon>
    </lineage>
</organism>
<dbReference type="PANTHER" id="PTHR21738:SF0">
    <property type="entry name" value="RIBOSOMAL RNA PROCESSING PROTEIN 36 HOMOLOG"/>
    <property type="match status" value="1"/>
</dbReference>
<comment type="similarity">
    <text evidence="2 6">Belongs to the RRP36 family.</text>
</comment>
<comment type="caution">
    <text evidence="10">The sequence shown here is derived from an EMBL/GenBank/DDBJ whole genome shotgun (WGS) entry which is preliminary data.</text>
</comment>
<evidence type="ECO:0000256" key="9">
    <source>
        <dbReference type="SAM" id="Phobius"/>
    </source>
</evidence>
<feature type="compositionally biased region" description="Acidic residues" evidence="8">
    <location>
        <begin position="82"/>
        <end position="94"/>
    </location>
</feature>
<dbReference type="GO" id="GO:0005730">
    <property type="term" value="C:nucleolus"/>
    <property type="evidence" value="ECO:0007669"/>
    <property type="project" value="UniProtKB-SubCell"/>
</dbReference>
<sequence length="328" mass="38557">THRATYCELKYKLRRIQLCLHSRGEGLAKVNFCILYGVYFILLMSSKLKTKQFYPDSSDSSDEDEGPDVSTKSKSLLGNFDQESDTDTSDSSDDNDSKGGDESRSEDEFSSEEKDPSQMTMEELLKLQEEIGTKAFKVKYLKSDKKNKNEVKTFKRANKNRPREVPMMRKAAPRMNFLEPEKKIGKKISRDPRFDDLSGTLNMKTWQKKYGFIVEKRKKEKELLKQELKKEKDPEQKEKLKSIVQRMENQERERAKREREENVLQVERDGQIENLKEGKKPRFMTKSEKKLLLKAAHFEQLKKENRVDKYMEKKEKGKRAKEIRGNIS</sequence>
<feature type="compositionally biased region" description="Basic and acidic residues" evidence="8">
    <location>
        <begin position="95"/>
        <end position="116"/>
    </location>
</feature>
<evidence type="ECO:0000256" key="2">
    <source>
        <dbReference type="ARBA" id="ARBA00009418"/>
    </source>
</evidence>
<protein>
    <recommendedName>
        <fullName evidence="6">rRNA biogenesis protein RRP36</fullName>
    </recommendedName>
</protein>
<dbReference type="AlphaFoldDB" id="A0AAV2RZH2"/>
<evidence type="ECO:0000256" key="3">
    <source>
        <dbReference type="ARBA" id="ARBA00022517"/>
    </source>
</evidence>
<comment type="subunit">
    <text evidence="6">Associates with 90S and pre-40S pre-ribosomal particles.</text>
</comment>
<evidence type="ECO:0000313" key="11">
    <source>
        <dbReference type="Proteomes" id="UP001497623"/>
    </source>
</evidence>
<feature type="coiled-coil region" evidence="7">
    <location>
        <begin position="240"/>
        <end position="267"/>
    </location>
</feature>
<feature type="transmembrane region" description="Helical" evidence="9">
    <location>
        <begin position="26"/>
        <end position="44"/>
    </location>
</feature>
<comment type="function">
    <text evidence="6">Component of the 90S pre-ribosome involved in the maturation of rRNAs. Required for early cleavages of the pre-RNAs in the 40S ribosomal subunit maturation pathway.</text>
</comment>
<dbReference type="InterPro" id="IPR009292">
    <property type="entry name" value="RRP36"/>
</dbReference>
<proteinExistence type="inferred from homology"/>
<evidence type="ECO:0000256" key="5">
    <source>
        <dbReference type="ARBA" id="ARBA00023242"/>
    </source>
</evidence>
<evidence type="ECO:0000256" key="1">
    <source>
        <dbReference type="ARBA" id="ARBA00004604"/>
    </source>
</evidence>
<dbReference type="PANTHER" id="PTHR21738">
    <property type="entry name" value="RIBOSOMAL RNA PROCESSING PROTEIN 36 HOMOLOG"/>
    <property type="match status" value="1"/>
</dbReference>
<keyword evidence="7" id="KW-0175">Coiled coil</keyword>
<feature type="non-terminal residue" evidence="10">
    <location>
        <position position="328"/>
    </location>
</feature>
<gene>
    <name evidence="10" type="ORF">MNOR_LOCUS30240</name>
</gene>
<evidence type="ECO:0000256" key="7">
    <source>
        <dbReference type="SAM" id="Coils"/>
    </source>
</evidence>
<comment type="subcellular location">
    <subcellularLocation>
        <location evidence="1 6">Nucleus</location>
        <location evidence="1 6">Nucleolus</location>
    </subcellularLocation>
</comment>
<feature type="non-terminal residue" evidence="10">
    <location>
        <position position="1"/>
    </location>
</feature>
<dbReference type="EMBL" id="CAXKWB010036554">
    <property type="protein sequence ID" value="CAL4148488.1"/>
    <property type="molecule type" value="Genomic_DNA"/>
</dbReference>
<evidence type="ECO:0000313" key="10">
    <source>
        <dbReference type="EMBL" id="CAL4148488.1"/>
    </source>
</evidence>
<dbReference type="GO" id="GO:0030686">
    <property type="term" value="C:90S preribosome"/>
    <property type="evidence" value="ECO:0007669"/>
    <property type="project" value="TreeGrafter"/>
</dbReference>
<dbReference type="Proteomes" id="UP001497623">
    <property type="component" value="Unassembled WGS sequence"/>
</dbReference>
<evidence type="ECO:0000256" key="8">
    <source>
        <dbReference type="SAM" id="MobiDB-lite"/>
    </source>
</evidence>
<name>A0AAV2RZH2_MEGNR</name>
<dbReference type="GO" id="GO:0000462">
    <property type="term" value="P:maturation of SSU-rRNA from tricistronic rRNA transcript (SSU-rRNA, 5.8S rRNA, LSU-rRNA)"/>
    <property type="evidence" value="ECO:0007669"/>
    <property type="project" value="TreeGrafter"/>
</dbReference>
<keyword evidence="5 6" id="KW-0539">Nucleus</keyword>
<evidence type="ECO:0000256" key="6">
    <source>
        <dbReference type="RuleBase" id="RU368027"/>
    </source>
</evidence>
<keyword evidence="3 6" id="KW-0690">Ribosome biogenesis</keyword>
<dbReference type="Pfam" id="PF06102">
    <property type="entry name" value="RRP36"/>
    <property type="match status" value="1"/>
</dbReference>
<evidence type="ECO:0000256" key="4">
    <source>
        <dbReference type="ARBA" id="ARBA00022552"/>
    </source>
</evidence>
<keyword evidence="9" id="KW-0472">Membrane</keyword>
<keyword evidence="11" id="KW-1185">Reference proteome</keyword>
<keyword evidence="9" id="KW-1133">Transmembrane helix</keyword>
<reference evidence="10 11" key="1">
    <citation type="submission" date="2024-05" db="EMBL/GenBank/DDBJ databases">
        <authorList>
            <person name="Wallberg A."/>
        </authorList>
    </citation>
    <scope>NUCLEOTIDE SEQUENCE [LARGE SCALE GENOMIC DNA]</scope>
</reference>
<keyword evidence="4 6" id="KW-0698">rRNA processing</keyword>
<feature type="region of interest" description="Disordered" evidence="8">
    <location>
        <begin position="53"/>
        <end position="119"/>
    </location>
</feature>